<organism evidence="1 2">
    <name type="scientific">Neisseria cinerea ATCC 14685</name>
    <dbReference type="NCBI Taxonomy" id="546262"/>
    <lineage>
        <taxon>Bacteria</taxon>
        <taxon>Pseudomonadati</taxon>
        <taxon>Pseudomonadota</taxon>
        <taxon>Betaproteobacteria</taxon>
        <taxon>Neisseriales</taxon>
        <taxon>Neisseriaceae</taxon>
        <taxon>Neisseria</taxon>
    </lineage>
</organism>
<dbReference type="AlphaFoldDB" id="D0W3P9"/>
<reference evidence="1 2" key="1">
    <citation type="submission" date="2009-10" db="EMBL/GenBank/DDBJ databases">
        <authorList>
            <person name="Weinstock G."/>
            <person name="Sodergren E."/>
            <person name="Clifton S."/>
            <person name="Fulton L."/>
            <person name="Fulton B."/>
            <person name="Courtney L."/>
            <person name="Fronick C."/>
            <person name="Harrison M."/>
            <person name="Strong C."/>
            <person name="Farmer C."/>
            <person name="Delahaunty K."/>
            <person name="Markovic C."/>
            <person name="Hall O."/>
            <person name="Minx P."/>
            <person name="Tomlinson C."/>
            <person name="Mitreva M."/>
            <person name="Nelson J."/>
            <person name="Hou S."/>
            <person name="Wollam A."/>
            <person name="Pepin K.H."/>
            <person name="Johnson M."/>
            <person name="Bhonagiri V."/>
            <person name="Nash W.E."/>
            <person name="Warren W."/>
            <person name="Chinwalla A."/>
            <person name="Mardis E.R."/>
            <person name="Wilson R.K."/>
        </authorList>
    </citation>
    <scope>NUCLEOTIDE SEQUENCE [LARGE SCALE GENOMIC DNA]</scope>
    <source>
        <strain evidence="1 2">ATCC 14685</strain>
    </source>
</reference>
<accession>D0W3P9</accession>
<dbReference type="STRING" id="546262.NEICINOT_04290"/>
<dbReference type="GO" id="GO:0004190">
    <property type="term" value="F:aspartic-type endopeptidase activity"/>
    <property type="evidence" value="ECO:0007669"/>
    <property type="project" value="InterPro"/>
</dbReference>
<dbReference type="Gene3D" id="2.40.128.100">
    <property type="entry name" value="OPCA outer membrane adhesin/invasin"/>
    <property type="match status" value="1"/>
</dbReference>
<name>D0W3P9_NEICI</name>
<dbReference type="InterPro" id="IPR020080">
    <property type="entry name" value="OM_adhesin/peptidase_omptin"/>
</dbReference>
<protein>
    <submittedName>
        <fullName evidence="1">Uncharacterized protein</fullName>
    </submittedName>
</protein>
<evidence type="ECO:0000313" key="1">
    <source>
        <dbReference type="EMBL" id="EEZ71704.1"/>
    </source>
</evidence>
<dbReference type="InterPro" id="IPR009876">
    <property type="entry name" value="OM_adhesin_OpcA"/>
</dbReference>
<dbReference type="Pfam" id="PF07239">
    <property type="entry name" value="OpcA"/>
    <property type="match status" value="1"/>
</dbReference>
<dbReference type="Proteomes" id="UP000003294">
    <property type="component" value="Unassembled WGS sequence"/>
</dbReference>
<dbReference type="EMBL" id="ACDY02000006">
    <property type="protein sequence ID" value="EEZ71704.1"/>
    <property type="molecule type" value="Genomic_DNA"/>
</dbReference>
<proteinExistence type="predicted"/>
<dbReference type="SUPFAM" id="SSF69917">
    <property type="entry name" value="OMPT-like"/>
    <property type="match status" value="1"/>
</dbReference>
<gene>
    <name evidence="1" type="ORF">NEICINOT_04290</name>
</gene>
<evidence type="ECO:0000313" key="2">
    <source>
        <dbReference type="Proteomes" id="UP000003294"/>
    </source>
</evidence>
<sequence>MIKTILTIHSGKPARQNRNNRKYTDPLEKKINKLIEKDLIDKWAFPYNLFNLSSLQKTGHKKPYLHAHWQPFSPTQWQTFSILSQKASTKSLPERHYCNLKKKRKPVIGLRADIPFDERHGMRFEATYNKNKIDIYNKEGKKLNGIISKTATVYAGYAHTQSVSESTCFRSGISRGYSTSKRNVLWEKGACLFKR</sequence>
<comment type="caution">
    <text evidence="1">The sequence shown here is derived from an EMBL/GenBank/DDBJ whole genome shotgun (WGS) entry which is preliminary data.</text>
</comment>